<dbReference type="AlphaFoldDB" id="A0A9P5D007"/>
<keyword evidence="3" id="KW-1185">Reference proteome</keyword>
<sequence length="218" mass="23850">MDTLPMELLAEVLAHVPSSTRRSTRLTCRSFWRATPLKADYAILASFVDPAVAQATVEATAADVRCRSHAIWSPRCRVPPSLVVPEGFLLALYAALSGRRWAGAGPRPHSDGRHVIGEDETISADAMARDLGRDDVTEDNVRQAMFRYTLYLSYLGDGGRALLDRYVHLRMACGPSKGAVKEEKQSPPTQASQKKTPLTQERSITMETKLGRDALGAA</sequence>
<dbReference type="InterPro" id="IPR036047">
    <property type="entry name" value="F-box-like_dom_sf"/>
</dbReference>
<feature type="region of interest" description="Disordered" evidence="1">
    <location>
        <begin position="176"/>
        <end position="218"/>
    </location>
</feature>
<dbReference type="Proteomes" id="UP000749293">
    <property type="component" value="Unassembled WGS sequence"/>
</dbReference>
<gene>
    <name evidence="2" type="ORF">GMORB2_2584</name>
</gene>
<dbReference type="CDD" id="cd09917">
    <property type="entry name" value="F-box_SF"/>
    <property type="match status" value="1"/>
</dbReference>
<protein>
    <submittedName>
        <fullName evidence="2">FBOX protein</fullName>
    </submittedName>
</protein>
<dbReference type="RefSeq" id="XP_035319749.1">
    <property type="nucleotide sequence ID" value="XM_035464563.1"/>
</dbReference>
<dbReference type="SUPFAM" id="SSF81383">
    <property type="entry name" value="F-box domain"/>
    <property type="match status" value="1"/>
</dbReference>
<name>A0A9P5D007_9HYPO</name>
<organism evidence="2 3">
    <name type="scientific">Geosmithia morbida</name>
    <dbReference type="NCBI Taxonomy" id="1094350"/>
    <lineage>
        <taxon>Eukaryota</taxon>
        <taxon>Fungi</taxon>
        <taxon>Dikarya</taxon>
        <taxon>Ascomycota</taxon>
        <taxon>Pezizomycotina</taxon>
        <taxon>Sordariomycetes</taxon>
        <taxon>Hypocreomycetidae</taxon>
        <taxon>Hypocreales</taxon>
        <taxon>Bionectriaceae</taxon>
        <taxon>Geosmithia</taxon>
    </lineage>
</organism>
<proteinExistence type="predicted"/>
<evidence type="ECO:0000256" key="1">
    <source>
        <dbReference type="SAM" id="MobiDB-lite"/>
    </source>
</evidence>
<dbReference type="OrthoDB" id="4986826at2759"/>
<feature type="compositionally biased region" description="Polar residues" evidence="1">
    <location>
        <begin position="186"/>
        <end position="206"/>
    </location>
</feature>
<reference evidence="2" key="1">
    <citation type="submission" date="2020-03" db="EMBL/GenBank/DDBJ databases">
        <title>Site-based positive gene gene selection in Geosmithia morbida across the United States reveals a broad range of putative effectors and factors for local host and environmental adapation.</title>
        <authorList>
            <person name="Onufrak A."/>
            <person name="Murdoch R.W."/>
            <person name="Gazis R."/>
            <person name="Huff M."/>
            <person name="Staton M."/>
            <person name="Klingeman W."/>
            <person name="Hadziabdic D."/>
        </authorList>
    </citation>
    <scope>NUCLEOTIDE SEQUENCE</scope>
    <source>
        <strain evidence="2">1262</strain>
    </source>
</reference>
<accession>A0A9P5D007</accession>
<evidence type="ECO:0000313" key="2">
    <source>
        <dbReference type="EMBL" id="KAF4121097.1"/>
    </source>
</evidence>
<comment type="caution">
    <text evidence="2">The sequence shown here is derived from an EMBL/GenBank/DDBJ whole genome shotgun (WGS) entry which is preliminary data.</text>
</comment>
<dbReference type="GeneID" id="55968814"/>
<evidence type="ECO:0000313" key="3">
    <source>
        <dbReference type="Proteomes" id="UP000749293"/>
    </source>
</evidence>
<dbReference type="EMBL" id="JAANYQ010000014">
    <property type="protein sequence ID" value="KAF4121097.1"/>
    <property type="molecule type" value="Genomic_DNA"/>
</dbReference>